<dbReference type="Proteomes" id="UP000011513">
    <property type="component" value="Unassembled WGS sequence"/>
</dbReference>
<keyword evidence="2" id="KW-1185">Reference proteome</keyword>
<name>M0DAW4_HALPD</name>
<reference evidence="1 2" key="1">
    <citation type="journal article" date="2014" name="PLoS Genet.">
        <title>Phylogenetically driven sequencing of extremely halophilic archaea reveals strategies for static and dynamic osmo-response.</title>
        <authorList>
            <person name="Becker E.A."/>
            <person name="Seitzer P.M."/>
            <person name="Tritt A."/>
            <person name="Larsen D."/>
            <person name="Krusor M."/>
            <person name="Yao A.I."/>
            <person name="Wu D."/>
            <person name="Madern D."/>
            <person name="Eisen J.A."/>
            <person name="Darling A.E."/>
            <person name="Facciotti M.T."/>
        </authorList>
    </citation>
    <scope>NUCLEOTIDE SEQUENCE [LARGE SCALE GENOMIC DNA]</scope>
    <source>
        <strain evidence="1 2">JCM 14848</strain>
    </source>
</reference>
<dbReference type="EMBL" id="AOIV01000011">
    <property type="protein sequence ID" value="ELZ32625.1"/>
    <property type="molecule type" value="Genomic_DNA"/>
</dbReference>
<protein>
    <submittedName>
        <fullName evidence="1">Uncharacterized protein</fullName>
    </submittedName>
</protein>
<proteinExistence type="predicted"/>
<gene>
    <name evidence="1" type="ORF">C474_07402</name>
</gene>
<comment type="caution">
    <text evidence="1">The sequence shown here is derived from an EMBL/GenBank/DDBJ whole genome shotgun (WGS) entry which is preliminary data.</text>
</comment>
<dbReference type="InParanoid" id="M0DAW4"/>
<dbReference type="RefSeq" id="WP_008385409.1">
    <property type="nucleotide sequence ID" value="NZ_AOIV01000011.1"/>
</dbReference>
<sequence>MRRNLAFAKVALVLSEVNALQGPQNEYELLTSEQFVDRIDDKAARGDVDVIISASGAVTSVRGTDADSGD</sequence>
<dbReference type="AlphaFoldDB" id="M0DAW4"/>
<evidence type="ECO:0000313" key="1">
    <source>
        <dbReference type="EMBL" id="ELZ32625.1"/>
    </source>
</evidence>
<accession>M0DAW4</accession>
<organism evidence="1 2">
    <name type="scientific">Halogeometricum pallidum JCM 14848</name>
    <dbReference type="NCBI Taxonomy" id="1227487"/>
    <lineage>
        <taxon>Archaea</taxon>
        <taxon>Methanobacteriati</taxon>
        <taxon>Methanobacteriota</taxon>
        <taxon>Stenosarchaea group</taxon>
        <taxon>Halobacteria</taxon>
        <taxon>Halobacteriales</taxon>
        <taxon>Haloferacaceae</taxon>
        <taxon>Halogeometricum</taxon>
    </lineage>
</organism>
<evidence type="ECO:0000313" key="2">
    <source>
        <dbReference type="Proteomes" id="UP000011513"/>
    </source>
</evidence>